<dbReference type="HOGENOM" id="CLU_040577_1_0_1"/>
<protein>
    <recommendedName>
        <fullName evidence="2">ENTH domain-containing protein</fullName>
    </recommendedName>
</protein>
<dbReference type="STRING" id="1071380.I2H576"/>
<keyword evidence="4" id="KW-1185">Reference proteome</keyword>
<dbReference type="FunFam" id="1.25.40.90:FF:000006">
    <property type="entry name" value="Clathrin interactor 1"/>
    <property type="match status" value="1"/>
</dbReference>
<dbReference type="GO" id="GO:0005886">
    <property type="term" value="C:plasma membrane"/>
    <property type="evidence" value="ECO:0007669"/>
    <property type="project" value="TreeGrafter"/>
</dbReference>
<dbReference type="InterPro" id="IPR013809">
    <property type="entry name" value="ENTH"/>
</dbReference>
<dbReference type="GO" id="GO:0030125">
    <property type="term" value="C:clathrin vesicle coat"/>
    <property type="evidence" value="ECO:0007669"/>
    <property type="project" value="EnsemblFungi"/>
</dbReference>
<feature type="domain" description="ENTH" evidence="2">
    <location>
        <begin position="24"/>
        <end position="157"/>
    </location>
</feature>
<dbReference type="AlphaFoldDB" id="I2H576"/>
<dbReference type="OrthoDB" id="4033880at2759"/>
<reference evidence="3 4" key="1">
    <citation type="journal article" date="2011" name="Proc. Natl. Acad. Sci. U.S.A.">
        <title>Evolutionary erosion of yeast sex chromosomes by mating-type switching accidents.</title>
        <authorList>
            <person name="Gordon J.L."/>
            <person name="Armisen D."/>
            <person name="Proux-Wera E."/>
            <person name="Oheigeartaigh S.S."/>
            <person name="Byrne K.P."/>
            <person name="Wolfe K.H."/>
        </authorList>
    </citation>
    <scope>NUCLEOTIDE SEQUENCE [LARGE SCALE GENOMIC DNA]</scope>
    <source>
        <strain evidence="4">ATCC 34711 / CBS 6284 / DSM 70876 / NBRC 10599 / NRRL Y-10934 / UCD 77-7</strain>
    </source>
</reference>
<dbReference type="InterPro" id="IPR008942">
    <property type="entry name" value="ENTH_VHS"/>
</dbReference>
<dbReference type="GO" id="GO:0005829">
    <property type="term" value="C:cytosol"/>
    <property type="evidence" value="ECO:0007669"/>
    <property type="project" value="GOC"/>
</dbReference>
<dbReference type="GO" id="GO:0032511">
    <property type="term" value="P:late endosome to vacuole transport via multivesicular body sorting pathway"/>
    <property type="evidence" value="ECO:0007669"/>
    <property type="project" value="EnsemblFungi"/>
</dbReference>
<dbReference type="SUPFAM" id="SSF48464">
    <property type="entry name" value="ENTH/VHS domain"/>
    <property type="match status" value="1"/>
</dbReference>
<evidence type="ECO:0000259" key="2">
    <source>
        <dbReference type="PROSITE" id="PS50942"/>
    </source>
</evidence>
<dbReference type="GO" id="GO:0034498">
    <property type="term" value="P:early endosome to Golgi transport"/>
    <property type="evidence" value="ECO:0007669"/>
    <property type="project" value="EnsemblFungi"/>
</dbReference>
<dbReference type="EMBL" id="HE806320">
    <property type="protein sequence ID" value="CCH61528.1"/>
    <property type="molecule type" value="Genomic_DNA"/>
</dbReference>
<dbReference type="GO" id="GO:0030036">
    <property type="term" value="P:actin cytoskeleton organization"/>
    <property type="evidence" value="ECO:0007669"/>
    <property type="project" value="EnsemblFungi"/>
</dbReference>
<feature type="compositionally biased region" description="Acidic residues" evidence="1">
    <location>
        <begin position="200"/>
        <end position="209"/>
    </location>
</feature>
<feature type="region of interest" description="Disordered" evidence="1">
    <location>
        <begin position="378"/>
        <end position="426"/>
    </location>
</feature>
<feature type="compositionally biased region" description="Low complexity" evidence="1">
    <location>
        <begin position="401"/>
        <end position="418"/>
    </location>
</feature>
<dbReference type="GO" id="GO:0030276">
    <property type="term" value="F:clathrin binding"/>
    <property type="evidence" value="ECO:0007669"/>
    <property type="project" value="EnsemblFungi"/>
</dbReference>
<feature type="region of interest" description="Disordered" evidence="1">
    <location>
        <begin position="150"/>
        <end position="178"/>
    </location>
</feature>
<dbReference type="FunCoup" id="I2H576">
    <property type="interactions" value="173"/>
</dbReference>
<dbReference type="OMA" id="QGTYNFR"/>
<feature type="compositionally biased region" description="Acidic residues" evidence="1">
    <location>
        <begin position="387"/>
        <end position="396"/>
    </location>
</feature>
<dbReference type="KEGG" id="tbl:TBLA_0E04760"/>
<feature type="compositionally biased region" description="Acidic residues" evidence="1">
    <location>
        <begin position="241"/>
        <end position="250"/>
    </location>
</feature>
<dbReference type="GO" id="GO:0080025">
    <property type="term" value="F:phosphatidylinositol-3,5-bisphosphate binding"/>
    <property type="evidence" value="ECO:0007669"/>
    <property type="project" value="EnsemblFungi"/>
</dbReference>
<proteinExistence type="predicted"/>
<evidence type="ECO:0000256" key="1">
    <source>
        <dbReference type="SAM" id="MobiDB-lite"/>
    </source>
</evidence>
<dbReference type="PANTHER" id="PTHR12276">
    <property type="entry name" value="EPSIN/ENT-RELATED"/>
    <property type="match status" value="1"/>
</dbReference>
<organism evidence="3 4">
    <name type="scientific">Henningerozyma blattae (strain ATCC 34711 / CBS 6284 / DSM 70876 / NBRC 10599 / NRRL Y-10934 / UCD 77-7)</name>
    <name type="common">Yeast</name>
    <name type="synonym">Tetrapisispora blattae</name>
    <dbReference type="NCBI Taxonomy" id="1071380"/>
    <lineage>
        <taxon>Eukaryota</taxon>
        <taxon>Fungi</taxon>
        <taxon>Dikarya</taxon>
        <taxon>Ascomycota</taxon>
        <taxon>Saccharomycotina</taxon>
        <taxon>Saccharomycetes</taxon>
        <taxon>Saccharomycetales</taxon>
        <taxon>Saccharomycetaceae</taxon>
        <taxon>Henningerozyma</taxon>
    </lineage>
</organism>
<sequence length="426" mass="46267">MSLEDTLSNMTLYDAKKYFRKAQNVVFNYTDMEAKVREATNNEPWGASSTLMEQIAQGTYNPREREEILSMILRRFTEKSGNLWRQIYKALQLLEYLITHGAERFIDEARSSLGLIRMLESFHYVDSEGRDQGANVRSRAQAMTSLLSSDDAIRSARRKARSTAGKFRGTGNAMGATGESGYNTHAGFARSNGISVSADFDPDSDDDTPEWSKPAKSQPSTSKKQTTTANTAPSSGHKPEDADDDDDEDFADFQSAQPITTSIAASNTTNTMDLLSGMNNNSTVNNSSNMNMDMNTSLMNSNTNTNNTLGMTINNNNSGYLNSSSPVPAIATKTEKSDPFGSLFSSAKLNTKSTSPAASATQAMSTLKTNSTIVKSNTTSTQTNANDNDDDDDDLFGDFKASTNAAAVPSSNNSNDANQEVDLLDF</sequence>
<feature type="compositionally biased region" description="Low complexity" evidence="1">
    <location>
        <begin position="212"/>
        <end position="229"/>
    </location>
</feature>
<name>I2H576_HENB6</name>
<gene>
    <name evidence="3" type="primary">TBLA0E04760</name>
    <name evidence="3" type="ORF">TBLA_0E04760</name>
</gene>
<dbReference type="GeneID" id="14496601"/>
<evidence type="ECO:0000313" key="4">
    <source>
        <dbReference type="Proteomes" id="UP000002866"/>
    </source>
</evidence>
<dbReference type="Proteomes" id="UP000002866">
    <property type="component" value="Chromosome 5"/>
</dbReference>
<dbReference type="GO" id="GO:0032266">
    <property type="term" value="F:phosphatidylinositol-3-phosphate binding"/>
    <property type="evidence" value="ECO:0007669"/>
    <property type="project" value="EnsemblFungi"/>
</dbReference>
<dbReference type="GO" id="GO:0006897">
    <property type="term" value="P:endocytosis"/>
    <property type="evidence" value="ECO:0007669"/>
    <property type="project" value="TreeGrafter"/>
</dbReference>
<dbReference type="PANTHER" id="PTHR12276:SF45">
    <property type="entry name" value="CLATHRIN INTERACTOR 1"/>
    <property type="match status" value="1"/>
</dbReference>
<dbReference type="CDD" id="cd16992">
    <property type="entry name" value="ENTH_Ent3"/>
    <property type="match status" value="1"/>
</dbReference>
<dbReference type="GO" id="GO:0006895">
    <property type="term" value="P:Golgi to endosome transport"/>
    <property type="evidence" value="ECO:0007669"/>
    <property type="project" value="EnsemblFungi"/>
</dbReference>
<accession>I2H576</accession>
<dbReference type="GO" id="GO:0005768">
    <property type="term" value="C:endosome"/>
    <property type="evidence" value="ECO:0007669"/>
    <property type="project" value="EnsemblFungi"/>
</dbReference>
<dbReference type="RefSeq" id="XP_004181047.1">
    <property type="nucleotide sequence ID" value="XM_004180999.1"/>
</dbReference>
<dbReference type="PROSITE" id="PS50942">
    <property type="entry name" value="ENTH"/>
    <property type="match status" value="1"/>
</dbReference>
<dbReference type="Gene3D" id="1.25.40.90">
    <property type="match status" value="1"/>
</dbReference>
<dbReference type="eggNOG" id="KOG2056">
    <property type="taxonomic scope" value="Eukaryota"/>
</dbReference>
<dbReference type="Pfam" id="PF01417">
    <property type="entry name" value="ENTH"/>
    <property type="match status" value="1"/>
</dbReference>
<dbReference type="SMART" id="SM00273">
    <property type="entry name" value="ENTH"/>
    <property type="match status" value="1"/>
</dbReference>
<dbReference type="InParanoid" id="I2H576"/>
<feature type="region of interest" description="Disordered" evidence="1">
    <location>
        <begin position="193"/>
        <end position="250"/>
    </location>
</feature>
<evidence type="ECO:0000313" key="3">
    <source>
        <dbReference type="EMBL" id="CCH61528.1"/>
    </source>
</evidence>